<dbReference type="GO" id="GO:0005524">
    <property type="term" value="F:ATP binding"/>
    <property type="evidence" value="ECO:0007669"/>
    <property type="project" value="UniProtKB-KW"/>
</dbReference>
<organism evidence="7 8">
    <name type="scientific">Actinophytocola xanthii</name>
    <dbReference type="NCBI Taxonomy" id="1912961"/>
    <lineage>
        <taxon>Bacteria</taxon>
        <taxon>Bacillati</taxon>
        <taxon>Actinomycetota</taxon>
        <taxon>Actinomycetes</taxon>
        <taxon>Pseudonocardiales</taxon>
        <taxon>Pseudonocardiaceae</taxon>
    </lineage>
</organism>
<protein>
    <recommendedName>
        <fullName evidence="5">ABC-type quaternary amine transporter</fullName>
        <ecNumber evidence="5">7.6.2.9</ecNumber>
    </recommendedName>
</protein>
<dbReference type="FunFam" id="3.40.50.300:FF:000425">
    <property type="entry name" value="Probable ABC transporter, ATP-binding subunit"/>
    <property type="match status" value="1"/>
</dbReference>
<dbReference type="SUPFAM" id="SSF54631">
    <property type="entry name" value="CBS-domain pair"/>
    <property type="match status" value="1"/>
</dbReference>
<dbReference type="GO" id="GO:0016887">
    <property type="term" value="F:ATP hydrolysis activity"/>
    <property type="evidence" value="ECO:0007669"/>
    <property type="project" value="InterPro"/>
</dbReference>
<dbReference type="InterPro" id="IPR017871">
    <property type="entry name" value="ABC_transporter-like_CS"/>
</dbReference>
<dbReference type="Gene3D" id="3.40.50.300">
    <property type="entry name" value="P-loop containing nucleotide triphosphate hydrolases"/>
    <property type="match status" value="1"/>
</dbReference>
<evidence type="ECO:0000256" key="2">
    <source>
        <dbReference type="ARBA" id="ARBA00022448"/>
    </source>
</evidence>
<keyword evidence="3" id="KW-0547">Nucleotide-binding</keyword>
<evidence type="ECO:0000256" key="3">
    <source>
        <dbReference type="ARBA" id="ARBA00022741"/>
    </source>
</evidence>
<sequence>MIEFRDVTKQYPDGTVAVDGLDLTVEDGKITVFVGPSGCGKTTSLRMINRMIDPTGGSILLDGKDIRESDPPLLRRGIGYVIQHAGLFPHRTVLDNVATVPLLTGAGKRAARARAAELLELVGLPQEVARRYPPQLSGGQQQRVGVARALAADPPVLLMDEPFSAVDPVVRDDLQQQLLRLQSELDKTIVFVTHDIDEAIKIGDRVAVFRVGGRLAQYDTPSALLAKPADDFVSSFVGRDRGYRALGFLTATGVPVAPVATVPAGGEVARAREALVDGWAVVVDEERRPLGWVSAETLSQMDGSVDAEQLVSGGSLFEVDSTAGTAGSLRNALDAALSSPAAVGIAVDGRGAVVGGVTAQTVLAALADARRSGEVPG</sequence>
<dbReference type="InterPro" id="IPR003593">
    <property type="entry name" value="AAA+_ATPase"/>
</dbReference>
<evidence type="ECO:0000256" key="5">
    <source>
        <dbReference type="ARBA" id="ARBA00066388"/>
    </source>
</evidence>
<reference evidence="7 8" key="1">
    <citation type="submission" date="2016-12" db="EMBL/GenBank/DDBJ databases">
        <title>The draft genome sequence of Actinophytocola sp. 11-183.</title>
        <authorList>
            <person name="Wang W."/>
            <person name="Yuan L."/>
        </authorList>
    </citation>
    <scope>NUCLEOTIDE SEQUENCE [LARGE SCALE GENOMIC DNA]</scope>
    <source>
        <strain evidence="7 8">11-183</strain>
    </source>
</reference>
<proteinExistence type="inferred from homology"/>
<dbReference type="AlphaFoldDB" id="A0A1Q8CX19"/>
<name>A0A1Q8CX19_9PSEU</name>
<evidence type="ECO:0000256" key="1">
    <source>
        <dbReference type="ARBA" id="ARBA00005417"/>
    </source>
</evidence>
<dbReference type="PROSITE" id="PS50893">
    <property type="entry name" value="ABC_TRANSPORTER_2"/>
    <property type="match status" value="1"/>
</dbReference>
<dbReference type="Pfam" id="PF00005">
    <property type="entry name" value="ABC_tran"/>
    <property type="match status" value="1"/>
</dbReference>
<dbReference type="SMART" id="SM00382">
    <property type="entry name" value="AAA"/>
    <property type="match status" value="1"/>
</dbReference>
<dbReference type="InterPro" id="IPR003439">
    <property type="entry name" value="ABC_transporter-like_ATP-bd"/>
</dbReference>
<gene>
    <name evidence="7" type="ORF">BU204_03195</name>
</gene>
<dbReference type="InterPro" id="IPR046342">
    <property type="entry name" value="CBS_dom_sf"/>
</dbReference>
<feature type="domain" description="ABC transporter" evidence="6">
    <location>
        <begin position="2"/>
        <end position="237"/>
    </location>
</feature>
<dbReference type="SUPFAM" id="SSF52540">
    <property type="entry name" value="P-loop containing nucleoside triphosphate hydrolases"/>
    <property type="match status" value="1"/>
</dbReference>
<evidence type="ECO:0000256" key="4">
    <source>
        <dbReference type="ARBA" id="ARBA00022840"/>
    </source>
</evidence>
<comment type="similarity">
    <text evidence="1">Belongs to the ABC transporter superfamily.</text>
</comment>
<keyword evidence="4 7" id="KW-0067">ATP-binding</keyword>
<dbReference type="STRING" id="1912961.BU204_03195"/>
<dbReference type="RefSeq" id="WP_075124007.1">
    <property type="nucleotide sequence ID" value="NZ_MSIE01000004.1"/>
</dbReference>
<evidence type="ECO:0000313" key="8">
    <source>
        <dbReference type="Proteomes" id="UP000185596"/>
    </source>
</evidence>
<dbReference type="PANTHER" id="PTHR43117">
    <property type="entry name" value="OSMOPROTECTANT IMPORT ATP-BINDING PROTEIN OSMV"/>
    <property type="match status" value="1"/>
</dbReference>
<evidence type="ECO:0000259" key="6">
    <source>
        <dbReference type="PROSITE" id="PS50893"/>
    </source>
</evidence>
<keyword evidence="8" id="KW-1185">Reference proteome</keyword>
<accession>A0A1Q8CX19</accession>
<dbReference type="Proteomes" id="UP000185596">
    <property type="component" value="Unassembled WGS sequence"/>
</dbReference>
<comment type="caution">
    <text evidence="7">The sequence shown here is derived from an EMBL/GenBank/DDBJ whole genome shotgun (WGS) entry which is preliminary data.</text>
</comment>
<dbReference type="EC" id="7.6.2.9" evidence="5"/>
<dbReference type="PROSITE" id="PS00211">
    <property type="entry name" value="ABC_TRANSPORTER_1"/>
    <property type="match status" value="1"/>
</dbReference>
<dbReference type="GO" id="GO:0015418">
    <property type="term" value="F:ABC-type quaternary ammonium compound transporting activity"/>
    <property type="evidence" value="ECO:0007669"/>
    <property type="project" value="UniProtKB-EC"/>
</dbReference>
<dbReference type="InterPro" id="IPR027417">
    <property type="entry name" value="P-loop_NTPase"/>
</dbReference>
<evidence type="ECO:0000313" key="7">
    <source>
        <dbReference type="EMBL" id="OLF18882.1"/>
    </source>
</evidence>
<dbReference type="EMBL" id="MSIE01000004">
    <property type="protein sequence ID" value="OLF18882.1"/>
    <property type="molecule type" value="Genomic_DNA"/>
</dbReference>
<dbReference type="OrthoDB" id="9802264at2"/>
<keyword evidence="2" id="KW-0813">Transport</keyword>
<dbReference type="PANTHER" id="PTHR43117:SF4">
    <property type="entry name" value="OSMOPROTECTANT IMPORT ATP-BINDING PROTEIN OSMV"/>
    <property type="match status" value="1"/>
</dbReference>